<name>A0A538S9H7_UNCEI</name>
<reference evidence="2 3" key="1">
    <citation type="journal article" date="2019" name="Nat. Microbiol.">
        <title>Mediterranean grassland soil C-N compound turnover is dependent on rainfall and depth, and is mediated by genomically divergent microorganisms.</title>
        <authorList>
            <person name="Diamond S."/>
            <person name="Andeer P.F."/>
            <person name="Li Z."/>
            <person name="Crits-Christoph A."/>
            <person name="Burstein D."/>
            <person name="Anantharaman K."/>
            <person name="Lane K.R."/>
            <person name="Thomas B.C."/>
            <person name="Pan C."/>
            <person name="Northen T.R."/>
            <person name="Banfield J.F."/>
        </authorList>
    </citation>
    <scope>NUCLEOTIDE SEQUENCE [LARGE SCALE GENOMIC DNA]</scope>
    <source>
        <strain evidence="2">WS_2</strain>
    </source>
</reference>
<protein>
    <recommendedName>
        <fullName evidence="4">Porin family protein</fullName>
    </recommendedName>
</protein>
<sequence>MRTVRSTMMALALSCFVAVAARGSERNPTFDLGLSFGVRSTDPAGWDEFARHQSFGADLSWRRPAWPLFLALDLHAGGKSNAGYDPNVRGTVYTNDATHAEAALGIRWIGYSRRFALGFASGLALVYGAFGKDTIRVAPGHGLPDESGTGFGPWLDAGARLRIGAWYSAGIGARITRARGTLYGRDVDLGGWQAYVTFLGLSWPRQTGRHP</sequence>
<dbReference type="Proteomes" id="UP000317716">
    <property type="component" value="Unassembled WGS sequence"/>
</dbReference>
<accession>A0A538S9H7</accession>
<gene>
    <name evidence="2" type="ORF">E6K72_13425</name>
</gene>
<dbReference type="AlphaFoldDB" id="A0A538S9H7"/>
<evidence type="ECO:0008006" key="4">
    <source>
        <dbReference type="Google" id="ProtNLM"/>
    </source>
</evidence>
<comment type="caution">
    <text evidence="2">The sequence shown here is derived from an EMBL/GenBank/DDBJ whole genome shotgun (WGS) entry which is preliminary data.</text>
</comment>
<feature type="chain" id="PRO_5021948950" description="Porin family protein" evidence="1">
    <location>
        <begin position="21"/>
        <end position="211"/>
    </location>
</feature>
<evidence type="ECO:0000313" key="3">
    <source>
        <dbReference type="Proteomes" id="UP000317716"/>
    </source>
</evidence>
<dbReference type="EMBL" id="VBOS01000499">
    <property type="protein sequence ID" value="TMQ48023.1"/>
    <property type="molecule type" value="Genomic_DNA"/>
</dbReference>
<proteinExistence type="predicted"/>
<feature type="signal peptide" evidence="1">
    <location>
        <begin position="1"/>
        <end position="20"/>
    </location>
</feature>
<keyword evidence="1" id="KW-0732">Signal</keyword>
<evidence type="ECO:0000256" key="1">
    <source>
        <dbReference type="SAM" id="SignalP"/>
    </source>
</evidence>
<organism evidence="2 3">
    <name type="scientific">Eiseniibacteriota bacterium</name>
    <dbReference type="NCBI Taxonomy" id="2212470"/>
    <lineage>
        <taxon>Bacteria</taxon>
        <taxon>Candidatus Eiseniibacteriota</taxon>
    </lineage>
</organism>
<evidence type="ECO:0000313" key="2">
    <source>
        <dbReference type="EMBL" id="TMQ48023.1"/>
    </source>
</evidence>